<evidence type="ECO:0000256" key="1">
    <source>
        <dbReference type="PIRSR" id="PIRSR613078-2"/>
    </source>
</evidence>
<dbReference type="InterPro" id="IPR029033">
    <property type="entry name" value="His_PPase_superfam"/>
</dbReference>
<sequence>MRPHCTISAKIGHMKTVYFVRHGESEANVGTPVFQGEESRLTERGHEQARFIAKRCSKLPIEVVIASPAARAQDTAQYISEVTDKNIVTENLFTERKLPEELIGKPVHSPQSETLYDLWEASFFDETAKVGTGENFAELKERAGKALAFLTTRAEENILVVTHGFFLRMLVAQVIFGEAITTEEFKKVIQAIRTANTGLTLVEYEPIHGGAAGLPAPRWLIRVWNDHAHLG</sequence>
<gene>
    <name evidence="2" type="ORF">COU18_03015</name>
</gene>
<dbReference type="PANTHER" id="PTHR48100:SF1">
    <property type="entry name" value="HISTIDINE PHOSPHATASE FAMILY PROTEIN-RELATED"/>
    <property type="match status" value="1"/>
</dbReference>
<protein>
    <recommendedName>
        <fullName evidence="4">Histidine phosphatase family protein</fullName>
    </recommendedName>
</protein>
<feature type="binding site" evidence="1">
    <location>
        <position position="71"/>
    </location>
    <ligand>
        <name>substrate</name>
    </ligand>
</feature>
<evidence type="ECO:0008006" key="4">
    <source>
        <dbReference type="Google" id="ProtNLM"/>
    </source>
</evidence>
<dbReference type="CDD" id="cd07067">
    <property type="entry name" value="HP_PGM_like"/>
    <property type="match status" value="1"/>
</dbReference>
<evidence type="ECO:0000313" key="3">
    <source>
        <dbReference type="Proteomes" id="UP000231192"/>
    </source>
</evidence>
<proteinExistence type="predicted"/>
<dbReference type="GO" id="GO:0005737">
    <property type="term" value="C:cytoplasm"/>
    <property type="evidence" value="ECO:0007669"/>
    <property type="project" value="TreeGrafter"/>
</dbReference>
<name>A0A2H0UB39_9BACT</name>
<dbReference type="AlphaFoldDB" id="A0A2H0UB39"/>
<dbReference type="SUPFAM" id="SSF53254">
    <property type="entry name" value="Phosphoglycerate mutase-like"/>
    <property type="match status" value="1"/>
</dbReference>
<dbReference type="Gene3D" id="3.40.50.1240">
    <property type="entry name" value="Phosphoglycerate mutase-like"/>
    <property type="match status" value="1"/>
</dbReference>
<dbReference type="SMART" id="SM00855">
    <property type="entry name" value="PGAM"/>
    <property type="match status" value="1"/>
</dbReference>
<feature type="binding site" evidence="1">
    <location>
        <begin position="21"/>
        <end position="28"/>
    </location>
    <ligand>
        <name>substrate</name>
    </ligand>
</feature>
<dbReference type="Proteomes" id="UP000231192">
    <property type="component" value="Unassembled WGS sequence"/>
</dbReference>
<dbReference type="InterPro" id="IPR050275">
    <property type="entry name" value="PGM_Phosphatase"/>
</dbReference>
<accession>A0A2H0UB39</accession>
<evidence type="ECO:0000313" key="2">
    <source>
        <dbReference type="EMBL" id="PIR83628.1"/>
    </source>
</evidence>
<comment type="caution">
    <text evidence="2">The sequence shown here is derived from an EMBL/GenBank/DDBJ whole genome shotgun (WGS) entry which is preliminary data.</text>
</comment>
<dbReference type="InterPro" id="IPR013078">
    <property type="entry name" value="His_Pase_superF_clade-1"/>
</dbReference>
<dbReference type="EMBL" id="PFBK01000008">
    <property type="protein sequence ID" value="PIR83628.1"/>
    <property type="molecule type" value="Genomic_DNA"/>
</dbReference>
<dbReference type="GO" id="GO:0016791">
    <property type="term" value="F:phosphatase activity"/>
    <property type="evidence" value="ECO:0007669"/>
    <property type="project" value="TreeGrafter"/>
</dbReference>
<organism evidence="2 3">
    <name type="scientific">Candidatus Kaiserbacteria bacterium CG10_big_fil_rev_8_21_14_0_10_51_14</name>
    <dbReference type="NCBI Taxonomy" id="1974610"/>
    <lineage>
        <taxon>Bacteria</taxon>
        <taxon>Candidatus Kaiseribacteriota</taxon>
    </lineage>
</organism>
<dbReference type="PANTHER" id="PTHR48100">
    <property type="entry name" value="BROAD-SPECIFICITY PHOSPHATASE YOR283W-RELATED"/>
    <property type="match status" value="1"/>
</dbReference>
<dbReference type="Pfam" id="PF00300">
    <property type="entry name" value="His_Phos_1"/>
    <property type="match status" value="1"/>
</dbReference>
<reference evidence="3" key="1">
    <citation type="submission" date="2017-09" db="EMBL/GenBank/DDBJ databases">
        <title>Depth-based differentiation of microbial function through sediment-hosted aquifers and enrichment of novel symbionts in the deep terrestrial subsurface.</title>
        <authorList>
            <person name="Probst A.J."/>
            <person name="Ladd B."/>
            <person name="Jarett J.K."/>
            <person name="Geller-Mcgrath D.E."/>
            <person name="Sieber C.M.K."/>
            <person name="Emerson J.B."/>
            <person name="Anantharaman K."/>
            <person name="Thomas B.C."/>
            <person name="Malmstrom R."/>
            <person name="Stieglmeier M."/>
            <person name="Klingl A."/>
            <person name="Woyke T."/>
            <person name="Ryan C.M."/>
            <person name="Banfield J.F."/>
        </authorList>
    </citation>
    <scope>NUCLEOTIDE SEQUENCE [LARGE SCALE GENOMIC DNA]</scope>
</reference>